<keyword evidence="1" id="KW-0472">Membrane</keyword>
<dbReference type="AlphaFoldDB" id="A0AAC8TLQ1"/>
<proteinExistence type="predicted"/>
<reference evidence="2 3" key="1">
    <citation type="submission" date="2015-06" db="EMBL/GenBank/DDBJ databases">
        <title>Rapid spread of a carbapenem resistance gene driven by multiple levels of genetic mobility.</title>
        <authorList>
            <person name="Sheppard A.E."/>
            <person name="Stoesser N."/>
            <person name="Wilson D."/>
            <person name="Sebra R."/>
            <person name="Kasarskis A."/>
            <person name="Anson L."/>
            <person name="Giess A."/>
            <person name="Pankhurst L."/>
            <person name="Vaughan A."/>
            <person name="Grim C.J."/>
            <person name="Cox H."/>
            <person name="Yeh A."/>
            <person name="Sifri C.D."/>
            <person name="Walker S."/>
            <person name="Peto T.E."/>
            <person name="Crook D.W."/>
            <person name="Mathers A.J."/>
        </authorList>
    </citation>
    <scope>NUCLEOTIDE SEQUENCE [LARGE SCALE GENOMIC DNA]</scope>
    <source>
        <strain evidence="2 3">CAV1151</strain>
    </source>
</reference>
<evidence type="ECO:0000313" key="3">
    <source>
        <dbReference type="Proteomes" id="UP000035479"/>
    </source>
</evidence>
<accession>A0AAC8TLQ1</accession>
<name>A0AAC8TLQ1_9ENTR</name>
<gene>
    <name evidence="2" type="ORF">AB182_09785</name>
</gene>
<protein>
    <submittedName>
        <fullName evidence="2">Uncharacterized protein</fullName>
    </submittedName>
</protein>
<feature type="transmembrane region" description="Helical" evidence="1">
    <location>
        <begin position="68"/>
        <end position="87"/>
    </location>
</feature>
<evidence type="ECO:0000256" key="1">
    <source>
        <dbReference type="SAM" id="Phobius"/>
    </source>
</evidence>
<dbReference type="Proteomes" id="UP000035479">
    <property type="component" value="Chromosome"/>
</dbReference>
<dbReference type="EMBL" id="CP011602">
    <property type="protein sequence ID" value="AKL11572.1"/>
    <property type="molecule type" value="Genomic_DNA"/>
</dbReference>
<organism evidence="2 3">
    <name type="scientific">Phytobacter ursingii</name>
    <dbReference type="NCBI Taxonomy" id="1972431"/>
    <lineage>
        <taxon>Bacteria</taxon>
        <taxon>Pseudomonadati</taxon>
        <taxon>Pseudomonadota</taxon>
        <taxon>Gammaproteobacteria</taxon>
        <taxon>Enterobacterales</taxon>
        <taxon>Enterobacteriaceae</taxon>
        <taxon>Phytobacter</taxon>
    </lineage>
</organism>
<evidence type="ECO:0000313" key="2">
    <source>
        <dbReference type="EMBL" id="AKL11572.1"/>
    </source>
</evidence>
<dbReference type="KEGG" id="kin:AB182_09785"/>
<keyword evidence="1" id="KW-0812">Transmembrane</keyword>
<keyword evidence="1" id="KW-1133">Transmembrane helix</keyword>
<feature type="transmembrane region" description="Helical" evidence="1">
    <location>
        <begin position="23"/>
        <end position="48"/>
    </location>
</feature>
<sequence>MSEFVSDYKAAFTLKNVISLRRWVYFTLKSMLLFLLLVLFFSILQYVAIVYTPLFEYVTVPGIKLSNMYGIAIVLAVSFGPSVLYLIRIFTR</sequence>